<sequence>MKNSPNYKLNVIVLVLSLSPVLGFSQCTKEPPEIQLPQEEKKKIIKIQCIINGKIAPPNLALGRKDIDLTLKTFPFYEQDRKEHKELVVKEFDVSLLRDGKRVANQVIFGNGSIAFLASMAKNEDTYLIQVREVFEKTKEGDLKPYAKGVIKLAYLFYDLDVFKPVGNAISAVEVK</sequence>
<keyword evidence="2" id="KW-1185">Reference proteome</keyword>
<protein>
    <recommendedName>
        <fullName evidence="3">Lipoprotein</fullName>
    </recommendedName>
</protein>
<dbReference type="RefSeq" id="WP_238808196.1">
    <property type="nucleotide sequence ID" value="NZ_CAKLPY010000003.1"/>
</dbReference>
<proteinExistence type="predicted"/>
<evidence type="ECO:0008006" key="3">
    <source>
        <dbReference type="Google" id="ProtNLM"/>
    </source>
</evidence>
<accession>A0ABN8EWP2</accession>
<reference evidence="1" key="1">
    <citation type="submission" date="2021-12" db="EMBL/GenBank/DDBJ databases">
        <authorList>
            <person name="Rodrigo-Torres L."/>
            <person name="Arahal R. D."/>
            <person name="Lucena T."/>
        </authorList>
    </citation>
    <scope>NUCLEOTIDE SEQUENCE</scope>
    <source>
        <strain evidence="1">CECT 8858</strain>
    </source>
</reference>
<organism evidence="1 2">
    <name type="scientific">Emticicia aquatica</name>
    <dbReference type="NCBI Taxonomy" id="1681835"/>
    <lineage>
        <taxon>Bacteria</taxon>
        <taxon>Pseudomonadati</taxon>
        <taxon>Bacteroidota</taxon>
        <taxon>Cytophagia</taxon>
        <taxon>Cytophagales</taxon>
        <taxon>Leadbetterellaceae</taxon>
        <taxon>Emticicia</taxon>
    </lineage>
</organism>
<gene>
    <name evidence="1" type="ORF">EMA8858_03603</name>
</gene>
<dbReference type="Proteomes" id="UP000837932">
    <property type="component" value="Unassembled WGS sequence"/>
</dbReference>
<comment type="caution">
    <text evidence="1">The sequence shown here is derived from an EMBL/GenBank/DDBJ whole genome shotgun (WGS) entry which is preliminary data.</text>
</comment>
<evidence type="ECO:0000313" key="1">
    <source>
        <dbReference type="EMBL" id="CAH0997470.1"/>
    </source>
</evidence>
<dbReference type="EMBL" id="CAKLPY010000003">
    <property type="protein sequence ID" value="CAH0997470.1"/>
    <property type="molecule type" value="Genomic_DNA"/>
</dbReference>
<evidence type="ECO:0000313" key="2">
    <source>
        <dbReference type="Proteomes" id="UP000837932"/>
    </source>
</evidence>
<name>A0ABN8EWP2_9BACT</name>